<dbReference type="Proteomes" id="UP000552097">
    <property type="component" value="Unassembled WGS sequence"/>
</dbReference>
<dbReference type="RefSeq" id="WP_184915769.1">
    <property type="nucleotide sequence ID" value="NZ_JACHMO010000001.1"/>
</dbReference>
<reference evidence="1 2" key="1">
    <citation type="submission" date="2020-08" db="EMBL/GenBank/DDBJ databases">
        <title>Sequencing the genomes of 1000 actinobacteria strains.</title>
        <authorList>
            <person name="Klenk H.-P."/>
        </authorList>
    </citation>
    <scope>NUCLEOTIDE SEQUENCE [LARGE SCALE GENOMIC DNA]</scope>
    <source>
        <strain evidence="1 2">DSM 45486</strain>
    </source>
</reference>
<sequence length="103" mass="11246">MNRTGALPSRVRGGFANASQLERVTEEMQAELGARVRTSADIDANCLIEYEVTGKAAFFSFADGAVSLHFTDERAFRKFMGEAIKVLSVLGLDDFDHVTNGND</sequence>
<proteinExistence type="predicted"/>
<organism evidence="1 2">
    <name type="scientific">Saccharothrix ecbatanensis</name>
    <dbReference type="NCBI Taxonomy" id="1105145"/>
    <lineage>
        <taxon>Bacteria</taxon>
        <taxon>Bacillati</taxon>
        <taxon>Actinomycetota</taxon>
        <taxon>Actinomycetes</taxon>
        <taxon>Pseudonocardiales</taxon>
        <taxon>Pseudonocardiaceae</taxon>
        <taxon>Saccharothrix</taxon>
    </lineage>
</organism>
<name>A0A7W9HEK2_9PSEU</name>
<dbReference type="EMBL" id="JACHMO010000001">
    <property type="protein sequence ID" value="MBB5800795.1"/>
    <property type="molecule type" value="Genomic_DNA"/>
</dbReference>
<evidence type="ECO:0000313" key="2">
    <source>
        <dbReference type="Proteomes" id="UP000552097"/>
    </source>
</evidence>
<evidence type="ECO:0000313" key="1">
    <source>
        <dbReference type="EMBL" id="MBB5800795.1"/>
    </source>
</evidence>
<dbReference type="AlphaFoldDB" id="A0A7W9HEK2"/>
<comment type="caution">
    <text evidence="1">The sequence shown here is derived from an EMBL/GenBank/DDBJ whole genome shotgun (WGS) entry which is preliminary data.</text>
</comment>
<protein>
    <submittedName>
        <fullName evidence="1">Uncharacterized protein</fullName>
    </submittedName>
</protein>
<accession>A0A7W9HEK2</accession>
<keyword evidence="2" id="KW-1185">Reference proteome</keyword>
<gene>
    <name evidence="1" type="ORF">F4560_000563</name>
</gene>